<feature type="signal peptide" evidence="8">
    <location>
        <begin position="1"/>
        <end position="19"/>
    </location>
</feature>
<feature type="active site" description="Proton acceptor" evidence="4">
    <location>
        <position position="34"/>
    </location>
</feature>
<feature type="site" description="Important for catalytic activity, responsible for pKa modulation of the active site Glu and correct orientation of both the proton donor and substrate" evidence="5">
    <location>
        <position position="144"/>
    </location>
</feature>
<dbReference type="Proteomes" id="UP000708208">
    <property type="component" value="Unassembled WGS sequence"/>
</dbReference>
<organism evidence="9 10">
    <name type="scientific">Allacma fusca</name>
    <dbReference type="NCBI Taxonomy" id="39272"/>
    <lineage>
        <taxon>Eukaryota</taxon>
        <taxon>Metazoa</taxon>
        <taxon>Ecdysozoa</taxon>
        <taxon>Arthropoda</taxon>
        <taxon>Hexapoda</taxon>
        <taxon>Collembola</taxon>
        <taxon>Symphypleona</taxon>
        <taxon>Sminthuridae</taxon>
        <taxon>Allacma</taxon>
    </lineage>
</organism>
<feature type="active site" description="Proton donor" evidence="4">
    <location>
        <position position="205"/>
    </location>
</feature>
<dbReference type="CDD" id="cd18820">
    <property type="entry name" value="GH43_LbAraf43-like"/>
    <property type="match status" value="1"/>
</dbReference>
<accession>A0A8J2PZ19</accession>
<comment type="similarity">
    <text evidence="6">Belongs to the glycosyl hydrolase 43 family.</text>
</comment>
<sequence>MNFLSLLSLFCLLWASANAQSTFQNPIFDGNSADPSVMRLGNFYYLTLSTNSETEITIFKSPTLTSFREAEKSIAFKAPTGFRDIWASEMHEVNGDLYIYFCMASNDGSGIHMYVIKADDPLEPMGSWSSHFKALPTFPHGSTDGTVFKHGGQLYLVWGSTASLWIGRMINATTVGNETLLLRGPTLDWECSLDAVSGEYPCIVEGPYFIYSNNVSYLVFSAGSTFGPDYVMGMMSIDDGKDPMVASNWWFGDDKPVFWRNDEENVFTTGHATFTWSPDGSEMWMVYHASDTTGNPNGKRIAHIDRMSFDDTGKPIFPRPSGYNHTLNSPSGQVTRP</sequence>
<dbReference type="PANTHER" id="PTHR43817">
    <property type="entry name" value="GLYCOSYL HYDROLASE"/>
    <property type="match status" value="1"/>
</dbReference>
<feature type="chain" id="PRO_5035253530" evidence="8">
    <location>
        <begin position="20"/>
        <end position="337"/>
    </location>
</feature>
<proteinExistence type="inferred from homology"/>
<evidence type="ECO:0000256" key="3">
    <source>
        <dbReference type="ARBA" id="ARBA00023295"/>
    </source>
</evidence>
<evidence type="ECO:0000256" key="5">
    <source>
        <dbReference type="PIRSR" id="PIRSR606710-2"/>
    </source>
</evidence>
<evidence type="ECO:0000313" key="9">
    <source>
        <dbReference type="EMBL" id="CAG7827235.1"/>
    </source>
</evidence>
<evidence type="ECO:0000313" key="10">
    <source>
        <dbReference type="Proteomes" id="UP000708208"/>
    </source>
</evidence>
<keyword evidence="3 6" id="KW-0326">Glycosidase</keyword>
<dbReference type="PANTHER" id="PTHR43817:SF1">
    <property type="entry name" value="HYDROLASE, FAMILY 43, PUTATIVE (AFU_ORTHOLOGUE AFUA_3G01660)-RELATED"/>
    <property type="match status" value="1"/>
</dbReference>
<dbReference type="OrthoDB" id="272289at2759"/>
<evidence type="ECO:0000256" key="1">
    <source>
        <dbReference type="ARBA" id="ARBA00022729"/>
    </source>
</evidence>
<dbReference type="EMBL" id="CAJVCH010542741">
    <property type="protein sequence ID" value="CAG7827235.1"/>
    <property type="molecule type" value="Genomic_DNA"/>
</dbReference>
<reference evidence="9" key="1">
    <citation type="submission" date="2021-06" db="EMBL/GenBank/DDBJ databases">
        <authorList>
            <person name="Hodson N. C."/>
            <person name="Mongue J. A."/>
            <person name="Jaron S. K."/>
        </authorList>
    </citation>
    <scope>NUCLEOTIDE SEQUENCE</scope>
</reference>
<keyword evidence="10" id="KW-1185">Reference proteome</keyword>
<keyword evidence="2 6" id="KW-0378">Hydrolase</keyword>
<gene>
    <name evidence="9" type="ORF">AFUS01_LOCUS37232</name>
</gene>
<evidence type="ECO:0000256" key="2">
    <source>
        <dbReference type="ARBA" id="ARBA00022801"/>
    </source>
</evidence>
<evidence type="ECO:0000256" key="8">
    <source>
        <dbReference type="SAM" id="SignalP"/>
    </source>
</evidence>
<feature type="region of interest" description="Disordered" evidence="7">
    <location>
        <begin position="315"/>
        <end position="337"/>
    </location>
</feature>
<feature type="compositionally biased region" description="Polar residues" evidence="7">
    <location>
        <begin position="323"/>
        <end position="337"/>
    </location>
</feature>
<dbReference type="Pfam" id="PF04616">
    <property type="entry name" value="Glyco_hydro_43"/>
    <property type="match status" value="1"/>
</dbReference>
<evidence type="ECO:0000256" key="4">
    <source>
        <dbReference type="PIRSR" id="PIRSR606710-1"/>
    </source>
</evidence>
<dbReference type="AlphaFoldDB" id="A0A8J2PZ19"/>
<evidence type="ECO:0000256" key="6">
    <source>
        <dbReference type="RuleBase" id="RU361187"/>
    </source>
</evidence>
<evidence type="ECO:0000256" key="7">
    <source>
        <dbReference type="SAM" id="MobiDB-lite"/>
    </source>
</evidence>
<dbReference type="GO" id="GO:0004553">
    <property type="term" value="F:hydrolase activity, hydrolyzing O-glycosyl compounds"/>
    <property type="evidence" value="ECO:0007669"/>
    <property type="project" value="InterPro"/>
</dbReference>
<name>A0A8J2PZ19_9HEXA</name>
<dbReference type="GO" id="GO:0005975">
    <property type="term" value="P:carbohydrate metabolic process"/>
    <property type="evidence" value="ECO:0007669"/>
    <property type="project" value="InterPro"/>
</dbReference>
<comment type="caution">
    <text evidence="9">The sequence shown here is derived from an EMBL/GenBank/DDBJ whole genome shotgun (WGS) entry which is preliminary data.</text>
</comment>
<protein>
    <submittedName>
        <fullName evidence="9">Uncharacterized protein</fullName>
    </submittedName>
</protein>
<dbReference type="InterPro" id="IPR006710">
    <property type="entry name" value="Glyco_hydro_43"/>
</dbReference>
<keyword evidence="1 8" id="KW-0732">Signal</keyword>